<comment type="caution">
    <text evidence="1">The sequence shown here is derived from an EMBL/GenBank/DDBJ whole genome shotgun (WGS) entry which is preliminary data.</text>
</comment>
<reference evidence="1" key="1">
    <citation type="submission" date="2021-06" db="EMBL/GenBank/DDBJ databases">
        <authorList>
            <person name="Kallberg Y."/>
            <person name="Tangrot J."/>
            <person name="Rosling A."/>
        </authorList>
    </citation>
    <scope>NUCLEOTIDE SEQUENCE</scope>
    <source>
        <strain evidence="1">MA453B</strain>
    </source>
</reference>
<feature type="non-terminal residue" evidence="1">
    <location>
        <position position="179"/>
    </location>
</feature>
<gene>
    <name evidence="1" type="ORF">DERYTH_LOCUS26783</name>
</gene>
<dbReference type="AlphaFoldDB" id="A0A9N9KD01"/>
<feature type="non-terminal residue" evidence="1">
    <location>
        <position position="1"/>
    </location>
</feature>
<organism evidence="1 2">
    <name type="scientific">Dentiscutata erythropus</name>
    <dbReference type="NCBI Taxonomy" id="1348616"/>
    <lineage>
        <taxon>Eukaryota</taxon>
        <taxon>Fungi</taxon>
        <taxon>Fungi incertae sedis</taxon>
        <taxon>Mucoromycota</taxon>
        <taxon>Glomeromycotina</taxon>
        <taxon>Glomeromycetes</taxon>
        <taxon>Diversisporales</taxon>
        <taxon>Gigasporaceae</taxon>
        <taxon>Dentiscutata</taxon>
    </lineage>
</organism>
<dbReference type="EMBL" id="CAJVPY010057981">
    <property type="protein sequence ID" value="CAG8819463.1"/>
    <property type="molecule type" value="Genomic_DNA"/>
</dbReference>
<accession>A0A9N9KD01</accession>
<sequence length="179" mass="21331">NKIIEKPIKKTIQEFNRTAAFYKWRMQNRTANSISKRKSHNINWHLIQKTNYLSTLYQNFNSFEDTRQRLFKLRLQNNELPTMDKLHQRRSHLYVTNKCPFCNQEKETNKHVFTCIALDEQYNIDTILKETLQLTAKQIKLKGKKNTKHMTLDLIKQTISQEPAFLLETNTISNESAEI</sequence>
<proteinExistence type="predicted"/>
<keyword evidence="2" id="KW-1185">Reference proteome</keyword>
<evidence type="ECO:0000313" key="1">
    <source>
        <dbReference type="EMBL" id="CAG8819463.1"/>
    </source>
</evidence>
<protein>
    <submittedName>
        <fullName evidence="1">22038_t:CDS:1</fullName>
    </submittedName>
</protein>
<name>A0A9N9KD01_9GLOM</name>
<dbReference type="Proteomes" id="UP000789405">
    <property type="component" value="Unassembled WGS sequence"/>
</dbReference>
<evidence type="ECO:0000313" key="2">
    <source>
        <dbReference type="Proteomes" id="UP000789405"/>
    </source>
</evidence>